<name>A0A2K8SKU8_9NOSO</name>
<dbReference type="Proteomes" id="UP000232003">
    <property type="component" value="Chromosome"/>
</dbReference>
<protein>
    <submittedName>
        <fullName evidence="2">SAP domain</fullName>
    </submittedName>
</protein>
<reference evidence="2 3" key="1">
    <citation type="submission" date="2017-11" db="EMBL/GenBank/DDBJ databases">
        <title>Complete genome of a free-living desiccation-tolerant cyanobacterium and its photosynthetic adaptation to extreme terrestrial habitat.</title>
        <authorList>
            <person name="Shang J."/>
        </authorList>
    </citation>
    <scope>NUCLEOTIDE SEQUENCE [LARGE SCALE GENOMIC DNA]</scope>
    <source>
        <strain evidence="2 3">CCNUN1</strain>
    </source>
</reference>
<keyword evidence="1" id="KW-0472">Membrane</keyword>
<dbReference type="EMBL" id="CP024785">
    <property type="protein sequence ID" value="AUB36106.1"/>
    <property type="molecule type" value="Genomic_DNA"/>
</dbReference>
<dbReference type="RefSeq" id="WP_100898118.1">
    <property type="nucleotide sequence ID" value="NZ_CAWNNC010000001.1"/>
</dbReference>
<evidence type="ECO:0000313" key="3">
    <source>
        <dbReference type="Proteomes" id="UP000232003"/>
    </source>
</evidence>
<evidence type="ECO:0000313" key="2">
    <source>
        <dbReference type="EMBL" id="AUB36106.1"/>
    </source>
</evidence>
<dbReference type="KEGG" id="nfl:COO91_02007"/>
<sequence>MELQSVLTLVIESVLIGFAALVVFDFVNGLTALTATEVLVATPATVPVRLNVELVAKLPDPWEGEIVPMTRMLQPSALIFQLCLPDATPVPVVAEPALDFSKLKLKDLKAECSKRGIVPDGNKSKSATWLNALVAASK</sequence>
<proteinExistence type="predicted"/>
<keyword evidence="1" id="KW-1133">Transmembrane helix</keyword>
<gene>
    <name evidence="2" type="ORF">COO91_02007</name>
</gene>
<keyword evidence="3" id="KW-1185">Reference proteome</keyword>
<accession>A0A2K8SKU8</accession>
<keyword evidence="1" id="KW-0812">Transmembrane</keyword>
<organism evidence="2 3">
    <name type="scientific">Nostoc flagelliforme CCNUN1</name>
    <dbReference type="NCBI Taxonomy" id="2038116"/>
    <lineage>
        <taxon>Bacteria</taxon>
        <taxon>Bacillati</taxon>
        <taxon>Cyanobacteriota</taxon>
        <taxon>Cyanophyceae</taxon>
        <taxon>Nostocales</taxon>
        <taxon>Nostocaceae</taxon>
        <taxon>Nostoc</taxon>
    </lineage>
</organism>
<evidence type="ECO:0000256" key="1">
    <source>
        <dbReference type="SAM" id="Phobius"/>
    </source>
</evidence>
<feature type="transmembrane region" description="Helical" evidence="1">
    <location>
        <begin position="6"/>
        <end position="27"/>
    </location>
</feature>
<dbReference type="AlphaFoldDB" id="A0A2K8SKU8"/>